<evidence type="ECO:0000256" key="10">
    <source>
        <dbReference type="ARBA" id="ARBA00023319"/>
    </source>
</evidence>
<dbReference type="InterPro" id="IPR007110">
    <property type="entry name" value="Ig-like_dom"/>
</dbReference>
<dbReference type="Pfam" id="PF07654">
    <property type="entry name" value="C1-set"/>
    <property type="match status" value="1"/>
</dbReference>
<evidence type="ECO:0000256" key="8">
    <source>
        <dbReference type="ARBA" id="ARBA00023170"/>
    </source>
</evidence>
<dbReference type="InterPro" id="IPR003599">
    <property type="entry name" value="Ig_sub"/>
</dbReference>
<keyword evidence="6 12" id="KW-0472">Membrane</keyword>
<dbReference type="PROSITE" id="PS50835">
    <property type="entry name" value="IG_LIKE"/>
    <property type="match status" value="2"/>
</dbReference>
<evidence type="ECO:0000256" key="5">
    <source>
        <dbReference type="ARBA" id="ARBA00022989"/>
    </source>
</evidence>
<name>S7NLR7_MYOBR</name>
<feature type="domain" description="Ig-like" evidence="13">
    <location>
        <begin position="113"/>
        <end position="218"/>
    </location>
</feature>
<feature type="coiled-coil region" evidence="11">
    <location>
        <begin position="300"/>
        <end position="338"/>
    </location>
</feature>
<organism evidence="14 15">
    <name type="scientific">Myotis brandtii</name>
    <name type="common">Brandt's bat</name>
    <dbReference type="NCBI Taxonomy" id="109478"/>
    <lineage>
        <taxon>Eukaryota</taxon>
        <taxon>Metazoa</taxon>
        <taxon>Chordata</taxon>
        <taxon>Craniata</taxon>
        <taxon>Vertebrata</taxon>
        <taxon>Euteleostomi</taxon>
        <taxon>Mammalia</taxon>
        <taxon>Eutheria</taxon>
        <taxon>Laurasiatheria</taxon>
        <taxon>Chiroptera</taxon>
        <taxon>Yangochiroptera</taxon>
        <taxon>Vespertilionidae</taxon>
        <taxon>Myotis</taxon>
    </lineage>
</organism>
<evidence type="ECO:0000256" key="7">
    <source>
        <dbReference type="ARBA" id="ARBA00023157"/>
    </source>
</evidence>
<accession>S7NLR7</accession>
<dbReference type="InterPro" id="IPR013783">
    <property type="entry name" value="Ig-like_fold"/>
</dbReference>
<evidence type="ECO:0000256" key="3">
    <source>
        <dbReference type="ARBA" id="ARBA00022692"/>
    </source>
</evidence>
<evidence type="ECO:0000256" key="11">
    <source>
        <dbReference type="SAM" id="Coils"/>
    </source>
</evidence>
<keyword evidence="8" id="KW-0675">Receptor</keyword>
<evidence type="ECO:0000313" key="15">
    <source>
        <dbReference type="Proteomes" id="UP000052978"/>
    </source>
</evidence>
<keyword evidence="5 12" id="KW-1133">Transmembrane helix</keyword>
<keyword evidence="2" id="KW-1003">Cell membrane</keyword>
<dbReference type="PANTHER" id="PTHR25466:SF9">
    <property type="entry name" value="FIBRONECTIN TYPE-III DOMAIN-CONTAINING PROTEIN"/>
    <property type="match status" value="1"/>
</dbReference>
<dbReference type="InterPro" id="IPR003597">
    <property type="entry name" value="Ig_C1-set"/>
</dbReference>
<keyword evidence="7" id="KW-1015">Disulfide bond</keyword>
<evidence type="ECO:0000256" key="12">
    <source>
        <dbReference type="SAM" id="Phobius"/>
    </source>
</evidence>
<keyword evidence="10" id="KW-0393">Immunoglobulin domain</keyword>
<dbReference type="PANTHER" id="PTHR25466">
    <property type="entry name" value="T-LYMPHOCYTE ACTIVATION ANTIGEN"/>
    <property type="match status" value="1"/>
</dbReference>
<dbReference type="GO" id="GO:0009897">
    <property type="term" value="C:external side of plasma membrane"/>
    <property type="evidence" value="ECO:0007669"/>
    <property type="project" value="TreeGrafter"/>
</dbReference>
<sequence>MEGKNQTVLLNDNVTISCKVPGSTPLNIKGMGVIWYQKHEVHETEHKVFEMYGNHQKAFRPRASVSPAGLEKGDASLHLPGVQLKDAGEYRCKVVVTPYEAQETVILKVLASPKCTLFGEQATAKDDGDKYILCNASGFYPKDINITWHIWTQENPQGQKISEGITNGPAIKNEDGTFNKTSRLRLNHSLEHNVMTTYQCVISHISLPTSRRSNFTLSGRGSEMGNASGLTAPLITLGVIVLIAVIGLIVWKRSWTIALGEIRGIPEIYRASDPEAAFPETLDQPTVFTEEEPKEYENLISLQENELKKKAGRLQKQKEEQQRQHDQLKAQKLEYHQNRQYLNLSGFQKKRETVI</sequence>
<dbReference type="GO" id="GO:0031295">
    <property type="term" value="P:T cell costimulation"/>
    <property type="evidence" value="ECO:0007669"/>
    <property type="project" value="TreeGrafter"/>
</dbReference>
<evidence type="ECO:0000256" key="2">
    <source>
        <dbReference type="ARBA" id="ARBA00022475"/>
    </source>
</evidence>
<dbReference type="GO" id="GO:0042130">
    <property type="term" value="P:negative regulation of T cell proliferation"/>
    <property type="evidence" value="ECO:0007669"/>
    <property type="project" value="TreeGrafter"/>
</dbReference>
<protein>
    <submittedName>
        <fullName evidence="14">B7 like protein 6</fullName>
    </submittedName>
</protein>
<dbReference type="CDD" id="cd00098">
    <property type="entry name" value="IgC1"/>
    <property type="match status" value="1"/>
</dbReference>
<evidence type="ECO:0000256" key="1">
    <source>
        <dbReference type="ARBA" id="ARBA00004251"/>
    </source>
</evidence>
<dbReference type="InterPro" id="IPR036179">
    <property type="entry name" value="Ig-like_dom_sf"/>
</dbReference>
<dbReference type="GO" id="GO:0071222">
    <property type="term" value="P:cellular response to lipopolysaccharide"/>
    <property type="evidence" value="ECO:0007669"/>
    <property type="project" value="TreeGrafter"/>
</dbReference>
<dbReference type="SMART" id="SM00407">
    <property type="entry name" value="IGc1"/>
    <property type="match status" value="1"/>
</dbReference>
<comment type="subcellular location">
    <subcellularLocation>
        <location evidence="1">Cell membrane</location>
        <topology evidence="1">Single-pass type I membrane protein</topology>
    </subcellularLocation>
</comment>
<dbReference type="GO" id="GO:0007166">
    <property type="term" value="P:cell surface receptor signaling pathway"/>
    <property type="evidence" value="ECO:0007669"/>
    <property type="project" value="TreeGrafter"/>
</dbReference>
<dbReference type="GO" id="GO:0006955">
    <property type="term" value="P:immune response"/>
    <property type="evidence" value="ECO:0007669"/>
    <property type="project" value="TreeGrafter"/>
</dbReference>
<reference evidence="14 15" key="1">
    <citation type="journal article" date="2013" name="Nat. Commun.">
        <title>Genome analysis reveals insights into physiology and longevity of the Brandt's bat Myotis brandtii.</title>
        <authorList>
            <person name="Seim I."/>
            <person name="Fang X."/>
            <person name="Xiong Z."/>
            <person name="Lobanov A.V."/>
            <person name="Huang Z."/>
            <person name="Ma S."/>
            <person name="Feng Y."/>
            <person name="Turanov A.A."/>
            <person name="Zhu Y."/>
            <person name="Lenz T.L."/>
            <person name="Gerashchenko M.V."/>
            <person name="Fan D."/>
            <person name="Hee Yim S."/>
            <person name="Yao X."/>
            <person name="Jordan D."/>
            <person name="Xiong Y."/>
            <person name="Ma Y."/>
            <person name="Lyapunov A.N."/>
            <person name="Chen G."/>
            <person name="Kulakova O.I."/>
            <person name="Sun Y."/>
            <person name="Lee S.G."/>
            <person name="Bronson R.T."/>
            <person name="Moskalev A.A."/>
            <person name="Sunyaev S.R."/>
            <person name="Zhang G."/>
            <person name="Krogh A."/>
            <person name="Wang J."/>
            <person name="Gladyshev V.N."/>
        </authorList>
    </citation>
    <scope>NUCLEOTIDE SEQUENCE [LARGE SCALE GENOMIC DNA]</scope>
</reference>
<dbReference type="SMART" id="SM00409">
    <property type="entry name" value="IG"/>
    <property type="match status" value="2"/>
</dbReference>
<gene>
    <name evidence="14" type="ORF">D623_10020558</name>
</gene>
<dbReference type="EMBL" id="KE164521">
    <property type="protein sequence ID" value="EPQ18356.1"/>
    <property type="molecule type" value="Genomic_DNA"/>
</dbReference>
<proteinExistence type="predicted"/>
<dbReference type="SMART" id="SM00406">
    <property type="entry name" value="IGv"/>
    <property type="match status" value="1"/>
</dbReference>
<keyword evidence="9" id="KW-0325">Glycoprotein</keyword>
<feature type="domain" description="Ig-like" evidence="13">
    <location>
        <begin position="1"/>
        <end position="94"/>
    </location>
</feature>
<keyword evidence="11" id="KW-0175">Coiled coil</keyword>
<keyword evidence="4" id="KW-0732">Signal</keyword>
<dbReference type="InterPro" id="IPR013106">
    <property type="entry name" value="Ig_V-set"/>
</dbReference>
<evidence type="ECO:0000259" key="13">
    <source>
        <dbReference type="PROSITE" id="PS50835"/>
    </source>
</evidence>
<dbReference type="eggNOG" id="KOG3866">
    <property type="taxonomic scope" value="Eukaryota"/>
</dbReference>
<keyword evidence="15" id="KW-1185">Reference proteome</keyword>
<dbReference type="Proteomes" id="UP000052978">
    <property type="component" value="Unassembled WGS sequence"/>
</dbReference>
<evidence type="ECO:0000256" key="9">
    <source>
        <dbReference type="ARBA" id="ARBA00023180"/>
    </source>
</evidence>
<dbReference type="InterPro" id="IPR051713">
    <property type="entry name" value="T-cell_Activation_Regulation"/>
</dbReference>
<dbReference type="Gene3D" id="2.60.40.10">
    <property type="entry name" value="Immunoglobulins"/>
    <property type="match status" value="2"/>
</dbReference>
<evidence type="ECO:0000313" key="14">
    <source>
        <dbReference type="EMBL" id="EPQ18356.1"/>
    </source>
</evidence>
<evidence type="ECO:0000256" key="6">
    <source>
        <dbReference type="ARBA" id="ARBA00023136"/>
    </source>
</evidence>
<keyword evidence="3 12" id="KW-0812">Transmembrane</keyword>
<dbReference type="Pfam" id="PF07686">
    <property type="entry name" value="V-set"/>
    <property type="match status" value="1"/>
</dbReference>
<dbReference type="GO" id="GO:0042102">
    <property type="term" value="P:positive regulation of T cell proliferation"/>
    <property type="evidence" value="ECO:0007669"/>
    <property type="project" value="TreeGrafter"/>
</dbReference>
<dbReference type="SUPFAM" id="SSF48726">
    <property type="entry name" value="Immunoglobulin"/>
    <property type="match status" value="2"/>
</dbReference>
<dbReference type="AlphaFoldDB" id="S7NLR7"/>
<feature type="transmembrane region" description="Helical" evidence="12">
    <location>
        <begin position="230"/>
        <end position="251"/>
    </location>
</feature>
<evidence type="ECO:0000256" key="4">
    <source>
        <dbReference type="ARBA" id="ARBA00022729"/>
    </source>
</evidence>